<dbReference type="Gene3D" id="3.30.450.40">
    <property type="match status" value="1"/>
</dbReference>
<organism evidence="2 3">
    <name type="scientific">Aeromicrobium alkaliterrae</name>
    <dbReference type="NCBI Taxonomy" id="302168"/>
    <lineage>
        <taxon>Bacteria</taxon>
        <taxon>Bacillati</taxon>
        <taxon>Actinomycetota</taxon>
        <taxon>Actinomycetes</taxon>
        <taxon>Propionibacteriales</taxon>
        <taxon>Nocardioidaceae</taxon>
        <taxon>Aeromicrobium</taxon>
    </lineage>
</organism>
<evidence type="ECO:0000259" key="1">
    <source>
        <dbReference type="Pfam" id="PF01590"/>
    </source>
</evidence>
<dbReference type="InterPro" id="IPR029016">
    <property type="entry name" value="GAF-like_dom_sf"/>
</dbReference>
<sequence length="429" mass="45707">MGRSNDLAVPPGADAEQLARYLARAHDAFVSTGLADPALRTLVHDSWQRSLAGGVDPEYSLASIVLDDDRLEEIRSAHPLAIAMPVIRQLLVESAAEAGHLVAVSDAVGQLLWVEGSHDLRARAEGMHFLPGADWSEGSAGTNAPGTALALDRPVQIFGPEHLSRNVTPWSCSAAPIHDPDTGAVLGVLDLTGTAEVATVQSLSLVRATVAAVEAELRIQRLSPPGPTSTVSGAGWSMPSLEVLGARGATFRHGSTMSRLGLRHSELLLLLTEREEGWRAGELAVALSDDEQADVTIRAEISRLRSVLGPVDLASRPYRLANAVATDVAAVRRDLAEGHLRRAVADYRGPVLPESSAPAVVEIRDALHLRVRSSLLASDDADAILTFADTAHGRDDFEIWEHALDILPVSSPRYTQVETHVARLDDALG</sequence>
<dbReference type="Pfam" id="PF01590">
    <property type="entry name" value="GAF"/>
    <property type="match status" value="1"/>
</dbReference>
<feature type="domain" description="GAF" evidence="1">
    <location>
        <begin position="114"/>
        <end position="216"/>
    </location>
</feature>
<comment type="caution">
    <text evidence="2">The sequence shown here is derived from an EMBL/GenBank/DDBJ whole genome shotgun (WGS) entry which is preliminary data.</text>
</comment>
<dbReference type="Proteomes" id="UP001501057">
    <property type="component" value="Unassembled WGS sequence"/>
</dbReference>
<proteinExistence type="predicted"/>
<protein>
    <submittedName>
        <fullName evidence="2">GAF domain-containing protein</fullName>
    </submittedName>
</protein>
<dbReference type="EMBL" id="BAAAME010000004">
    <property type="protein sequence ID" value="GAA1739888.1"/>
    <property type="molecule type" value="Genomic_DNA"/>
</dbReference>
<evidence type="ECO:0000313" key="3">
    <source>
        <dbReference type="Proteomes" id="UP001501057"/>
    </source>
</evidence>
<reference evidence="3" key="1">
    <citation type="journal article" date="2019" name="Int. J. Syst. Evol. Microbiol.">
        <title>The Global Catalogue of Microorganisms (GCM) 10K type strain sequencing project: providing services to taxonomists for standard genome sequencing and annotation.</title>
        <authorList>
            <consortium name="The Broad Institute Genomics Platform"/>
            <consortium name="The Broad Institute Genome Sequencing Center for Infectious Disease"/>
            <person name="Wu L."/>
            <person name="Ma J."/>
        </authorList>
    </citation>
    <scope>NUCLEOTIDE SEQUENCE [LARGE SCALE GENOMIC DNA]</scope>
    <source>
        <strain evidence="3">JCM 13518</strain>
    </source>
</reference>
<name>A0ABP4W1I4_9ACTN</name>
<accession>A0ABP4W1I4</accession>
<gene>
    <name evidence="2" type="ORF">GCM10009710_20220</name>
</gene>
<dbReference type="RefSeq" id="WP_344200847.1">
    <property type="nucleotide sequence ID" value="NZ_BAAAME010000004.1"/>
</dbReference>
<dbReference type="InterPro" id="IPR003018">
    <property type="entry name" value="GAF"/>
</dbReference>
<keyword evidence="3" id="KW-1185">Reference proteome</keyword>
<evidence type="ECO:0000313" key="2">
    <source>
        <dbReference type="EMBL" id="GAA1739888.1"/>
    </source>
</evidence>